<feature type="region of interest" description="Disordered" evidence="1">
    <location>
        <begin position="158"/>
        <end position="189"/>
    </location>
</feature>
<evidence type="ECO:0000256" key="1">
    <source>
        <dbReference type="SAM" id="MobiDB-lite"/>
    </source>
</evidence>
<dbReference type="EMBL" id="NESQ01000141">
    <property type="protein sequence ID" value="PUU77791.1"/>
    <property type="molecule type" value="Genomic_DNA"/>
</dbReference>
<gene>
    <name evidence="2" type="ORF">B9Z19DRAFT_1065588</name>
</gene>
<name>A0A2T6ZQN2_TUBBO</name>
<proteinExistence type="predicted"/>
<dbReference type="OrthoDB" id="5801062at2759"/>
<organism evidence="2 3">
    <name type="scientific">Tuber borchii</name>
    <name type="common">White truffle</name>
    <dbReference type="NCBI Taxonomy" id="42251"/>
    <lineage>
        <taxon>Eukaryota</taxon>
        <taxon>Fungi</taxon>
        <taxon>Dikarya</taxon>
        <taxon>Ascomycota</taxon>
        <taxon>Pezizomycotina</taxon>
        <taxon>Pezizomycetes</taxon>
        <taxon>Pezizales</taxon>
        <taxon>Tuberaceae</taxon>
        <taxon>Tuber</taxon>
    </lineage>
</organism>
<sequence>MDTIEHSDGEVQTDSIPSLVDLKKAYQELASSYNDVRYELDQYKEAYNRLAEKCAQNKAVWKQLSEQETAPLINSSKRRINRGTTEPQTIGLKFNGYPNPATPMTWGSPTPRAPKISPRQAAIPTICHSLITQKRRTLSRVSRIWCWRGGWEGLLNLVTQNSKPCDGGDSTESEDEPRSSDHYSGALNEPVLHSRDSAFKIPMIKKKTDVCGHGHISQEGDSVARPVAIKGESHASSGGFGYHIFDQESLDLDDIGQKPQTPQKH</sequence>
<protein>
    <submittedName>
        <fullName evidence="2">Uncharacterized protein</fullName>
    </submittedName>
</protein>
<dbReference type="Proteomes" id="UP000244722">
    <property type="component" value="Unassembled WGS sequence"/>
</dbReference>
<comment type="caution">
    <text evidence="2">The sequence shown here is derived from an EMBL/GenBank/DDBJ whole genome shotgun (WGS) entry which is preliminary data.</text>
</comment>
<accession>A0A2T6ZQN2</accession>
<evidence type="ECO:0000313" key="2">
    <source>
        <dbReference type="EMBL" id="PUU77791.1"/>
    </source>
</evidence>
<evidence type="ECO:0000313" key="3">
    <source>
        <dbReference type="Proteomes" id="UP000244722"/>
    </source>
</evidence>
<keyword evidence="3" id="KW-1185">Reference proteome</keyword>
<dbReference type="AlphaFoldDB" id="A0A2T6ZQN2"/>
<reference evidence="2 3" key="1">
    <citation type="submission" date="2017-04" db="EMBL/GenBank/DDBJ databases">
        <title>Draft genome sequence of Tuber borchii Vittad., a whitish edible truffle.</title>
        <authorList>
            <consortium name="DOE Joint Genome Institute"/>
            <person name="Murat C."/>
            <person name="Kuo A."/>
            <person name="Barry K.W."/>
            <person name="Clum A."/>
            <person name="Dockter R.B."/>
            <person name="Fauchery L."/>
            <person name="Iotti M."/>
            <person name="Kohler A."/>
            <person name="Labutti K."/>
            <person name="Lindquist E.A."/>
            <person name="Lipzen A."/>
            <person name="Ohm R.A."/>
            <person name="Wang M."/>
            <person name="Grigoriev I.V."/>
            <person name="Zambonelli A."/>
            <person name="Martin F.M."/>
        </authorList>
    </citation>
    <scope>NUCLEOTIDE SEQUENCE [LARGE SCALE GENOMIC DNA]</scope>
    <source>
        <strain evidence="2 3">Tbo3840</strain>
    </source>
</reference>
<dbReference type="STRING" id="42251.A0A2T6ZQN2"/>